<reference evidence="15" key="1">
    <citation type="journal article" date="2017" name="Nat. Microbiol.">
        <title>Global analysis of biosynthetic gene clusters reveals vast potential of secondary metabolite production in Penicillium species.</title>
        <authorList>
            <person name="Nielsen J.C."/>
            <person name="Grijseels S."/>
            <person name="Prigent S."/>
            <person name="Ji B."/>
            <person name="Dainat J."/>
            <person name="Nielsen K.F."/>
            <person name="Frisvad J.C."/>
            <person name="Workman M."/>
            <person name="Nielsen J."/>
        </authorList>
    </citation>
    <scope>NUCLEOTIDE SEQUENCE [LARGE SCALE GENOMIC DNA]</scope>
    <source>
        <strain evidence="15">IBT 14082</strain>
    </source>
</reference>
<dbReference type="Pfam" id="PF02150">
    <property type="entry name" value="Zn_ribbon_RPB9"/>
    <property type="match status" value="1"/>
</dbReference>
<dbReference type="GO" id="GO:0008270">
    <property type="term" value="F:zinc ion binding"/>
    <property type="evidence" value="ECO:0007669"/>
    <property type="project" value="UniProtKB-KW"/>
</dbReference>
<evidence type="ECO:0000256" key="11">
    <source>
        <dbReference type="PROSITE-ProRule" id="PRU00472"/>
    </source>
</evidence>
<dbReference type="Pfam" id="PF01096">
    <property type="entry name" value="Zn_ribbon_TFIIS"/>
    <property type="match status" value="1"/>
</dbReference>
<dbReference type="GO" id="GO:0005730">
    <property type="term" value="C:nucleolus"/>
    <property type="evidence" value="ECO:0007669"/>
    <property type="project" value="UniProtKB-SubCell"/>
</dbReference>
<sequence>MVVSPHLQATVSVPTIFPEINLRLVSQYSAFTHLRSMSASPSSTAGGDTKPSDQIHFKFCRECSNLLYPKEDRVNNQLMFTCRTCHVGEPASSHCVYQNHLHSQVGDTAGVTQDVTSDPTVCAPGFCTLCGDIVTCSICDPTPDEDPSEVAPPLPRANKLCPSCGETEAVFFQSQQRSAETGMKLYYVCCACGQVYV</sequence>
<dbReference type="AlphaFoldDB" id="A0A1V6SZZ2"/>
<dbReference type="Proteomes" id="UP000191342">
    <property type="component" value="Unassembled WGS sequence"/>
</dbReference>
<keyword evidence="6 11" id="KW-0863">Zinc-finger</keyword>
<dbReference type="FunFam" id="2.20.25.10:FF:000008">
    <property type="entry name" value="DNA-directed RNA polymerase II subunit RPB9"/>
    <property type="match status" value="1"/>
</dbReference>
<comment type="subcellular location">
    <subcellularLocation>
        <location evidence="1">Nucleus</location>
        <location evidence="1">Nucleolus</location>
    </subcellularLocation>
</comment>
<dbReference type="Gene3D" id="2.20.25.10">
    <property type="match status" value="2"/>
</dbReference>
<feature type="domain" description="TFIIS-type" evidence="13">
    <location>
        <begin position="157"/>
        <end position="197"/>
    </location>
</feature>
<protein>
    <recommendedName>
        <fullName evidence="3">DNA-directed RNA polymerase II subunit RPB9</fullName>
    </recommendedName>
    <alternativeName>
        <fullName evidence="10">DNA-directed RNA polymerase II subunit 9</fullName>
    </alternativeName>
</protein>
<evidence type="ECO:0000256" key="4">
    <source>
        <dbReference type="ARBA" id="ARBA00022478"/>
    </source>
</evidence>
<evidence type="ECO:0000256" key="6">
    <source>
        <dbReference type="ARBA" id="ARBA00022771"/>
    </source>
</evidence>
<evidence type="ECO:0000256" key="10">
    <source>
        <dbReference type="ARBA" id="ARBA00042129"/>
    </source>
</evidence>
<accession>A0A1V6SZZ2</accession>
<dbReference type="PROSITE" id="PS51133">
    <property type="entry name" value="ZF_TFIIS_2"/>
    <property type="match status" value="1"/>
</dbReference>
<dbReference type="EMBL" id="MLQL01000018">
    <property type="protein sequence ID" value="OQE19668.1"/>
    <property type="molecule type" value="Genomic_DNA"/>
</dbReference>
<keyword evidence="9" id="KW-0539">Nucleus</keyword>
<dbReference type="GO" id="GO:0003676">
    <property type="term" value="F:nucleic acid binding"/>
    <property type="evidence" value="ECO:0007669"/>
    <property type="project" value="InterPro"/>
</dbReference>
<dbReference type="STRING" id="254877.A0A1V6SZZ2"/>
<dbReference type="CDD" id="cd10508">
    <property type="entry name" value="Zn-ribbon_RPB9"/>
    <property type="match status" value="1"/>
</dbReference>
<name>A0A1V6SZZ2_9EURO</name>
<evidence type="ECO:0000313" key="15">
    <source>
        <dbReference type="Proteomes" id="UP000191342"/>
    </source>
</evidence>
<evidence type="ECO:0000259" key="13">
    <source>
        <dbReference type="PROSITE" id="PS51133"/>
    </source>
</evidence>
<evidence type="ECO:0000256" key="3">
    <source>
        <dbReference type="ARBA" id="ARBA00015926"/>
    </source>
</evidence>
<evidence type="ECO:0000256" key="1">
    <source>
        <dbReference type="ARBA" id="ARBA00004604"/>
    </source>
</evidence>
<dbReference type="PANTHER" id="PTHR11239:SF1">
    <property type="entry name" value="DNA-DIRECTED RNA POLYMERASE II SUBUNIT RPB9"/>
    <property type="match status" value="1"/>
</dbReference>
<dbReference type="GO" id="GO:0001193">
    <property type="term" value="P:maintenance of transcriptional fidelity during transcription elongation by RNA polymerase II"/>
    <property type="evidence" value="ECO:0007669"/>
    <property type="project" value="TreeGrafter"/>
</dbReference>
<keyword evidence="15" id="KW-1185">Reference proteome</keyword>
<evidence type="ECO:0000256" key="2">
    <source>
        <dbReference type="ARBA" id="ARBA00011730"/>
    </source>
</evidence>
<dbReference type="InterPro" id="IPR001529">
    <property type="entry name" value="Zn_ribbon_RPB9"/>
</dbReference>
<organism evidence="14 15">
    <name type="scientific">Penicillium flavigenum</name>
    <dbReference type="NCBI Taxonomy" id="254877"/>
    <lineage>
        <taxon>Eukaryota</taxon>
        <taxon>Fungi</taxon>
        <taxon>Dikarya</taxon>
        <taxon>Ascomycota</taxon>
        <taxon>Pezizomycotina</taxon>
        <taxon>Eurotiomycetes</taxon>
        <taxon>Eurotiomycetidae</taxon>
        <taxon>Eurotiales</taxon>
        <taxon>Aspergillaceae</taxon>
        <taxon>Penicillium</taxon>
    </lineage>
</organism>
<dbReference type="OrthoDB" id="282270at2759"/>
<keyword evidence="7" id="KW-0862">Zinc</keyword>
<comment type="caution">
    <text evidence="14">The sequence shown here is derived from an EMBL/GenBank/DDBJ whole genome shotgun (WGS) entry which is preliminary data.</text>
</comment>
<dbReference type="SMART" id="SM00661">
    <property type="entry name" value="RPOL9"/>
    <property type="match status" value="1"/>
</dbReference>
<keyword evidence="5 12" id="KW-0479">Metal-binding</keyword>
<keyword evidence="8 12" id="KW-0804">Transcription</keyword>
<comment type="similarity">
    <text evidence="12">Belongs to the archaeal rpoM/eukaryotic RPA12/RPB9/RPC11 RNA polymerase family.</text>
</comment>
<dbReference type="PANTHER" id="PTHR11239">
    <property type="entry name" value="DNA-DIRECTED RNA POLYMERASE"/>
    <property type="match status" value="1"/>
</dbReference>
<dbReference type="GO" id="GO:0006367">
    <property type="term" value="P:transcription initiation at RNA polymerase II promoter"/>
    <property type="evidence" value="ECO:0007669"/>
    <property type="project" value="TreeGrafter"/>
</dbReference>
<evidence type="ECO:0000256" key="9">
    <source>
        <dbReference type="ARBA" id="ARBA00023242"/>
    </source>
</evidence>
<keyword evidence="4 12" id="KW-0240">DNA-directed RNA polymerase</keyword>
<evidence type="ECO:0000256" key="5">
    <source>
        <dbReference type="ARBA" id="ARBA00022723"/>
    </source>
</evidence>
<evidence type="ECO:0000256" key="8">
    <source>
        <dbReference type="ARBA" id="ARBA00023163"/>
    </source>
</evidence>
<dbReference type="SMART" id="SM00440">
    <property type="entry name" value="ZnF_C2C2"/>
    <property type="match status" value="1"/>
</dbReference>
<evidence type="ECO:0000256" key="7">
    <source>
        <dbReference type="ARBA" id="ARBA00022833"/>
    </source>
</evidence>
<dbReference type="GO" id="GO:0006283">
    <property type="term" value="P:transcription-coupled nucleotide-excision repair"/>
    <property type="evidence" value="ECO:0007669"/>
    <property type="project" value="TreeGrafter"/>
</dbReference>
<dbReference type="InterPro" id="IPR012164">
    <property type="entry name" value="Rpa12/Rpb9/Rpc10/TFS"/>
</dbReference>
<gene>
    <name evidence="14" type="ORF">PENFLA_c018G09950</name>
</gene>
<dbReference type="GO" id="GO:0005665">
    <property type="term" value="C:RNA polymerase II, core complex"/>
    <property type="evidence" value="ECO:0007669"/>
    <property type="project" value="TreeGrafter"/>
</dbReference>
<dbReference type="InterPro" id="IPR034012">
    <property type="entry name" value="Zn_ribbon_RPB9_C"/>
</dbReference>
<dbReference type="GO" id="GO:0003899">
    <property type="term" value="F:DNA-directed RNA polymerase activity"/>
    <property type="evidence" value="ECO:0007669"/>
    <property type="project" value="InterPro"/>
</dbReference>
<dbReference type="InterPro" id="IPR001222">
    <property type="entry name" value="Znf_TFIIS"/>
</dbReference>
<evidence type="ECO:0000256" key="12">
    <source>
        <dbReference type="RuleBase" id="RU003474"/>
    </source>
</evidence>
<proteinExistence type="inferred from homology"/>
<comment type="subunit">
    <text evidence="2">Component of the RNA polymerase II (Pol II) complex consisting of 12 subunits.</text>
</comment>
<dbReference type="SUPFAM" id="SSF57783">
    <property type="entry name" value="Zinc beta-ribbon"/>
    <property type="match status" value="2"/>
</dbReference>
<evidence type="ECO:0000313" key="14">
    <source>
        <dbReference type="EMBL" id="OQE19668.1"/>
    </source>
</evidence>